<dbReference type="Gene3D" id="1.25.40.180">
    <property type="match status" value="1"/>
</dbReference>
<keyword evidence="5" id="KW-0597">Phosphoprotein</keyword>
<dbReference type="AlphaFoldDB" id="A0A5M3MZ62"/>
<evidence type="ECO:0000256" key="6">
    <source>
        <dbReference type="ARBA" id="ARBA00022884"/>
    </source>
</evidence>
<dbReference type="InterPro" id="IPR022745">
    <property type="entry name" value="eIF4G1_eIF4E-bd"/>
</dbReference>
<gene>
    <name evidence="10" type="ORF">CONPUDRAFT_142415</name>
</gene>
<dbReference type="PANTHER" id="PTHR23253:SF9">
    <property type="entry name" value="EUKARYOTIC TRANSLATION INITIATION FACTOR 4 GAMMA 2"/>
    <property type="match status" value="1"/>
</dbReference>
<proteinExistence type="inferred from homology"/>
<evidence type="ECO:0000313" key="10">
    <source>
        <dbReference type="EMBL" id="EIW83901.1"/>
    </source>
</evidence>
<dbReference type="GO" id="GO:0016281">
    <property type="term" value="C:eukaryotic translation initiation factor 4F complex"/>
    <property type="evidence" value="ECO:0007669"/>
    <property type="project" value="TreeGrafter"/>
</dbReference>
<organism evidence="10 11">
    <name type="scientific">Coniophora puteana (strain RWD-64-598)</name>
    <name type="common">Brown rot fungus</name>
    <dbReference type="NCBI Taxonomy" id="741705"/>
    <lineage>
        <taxon>Eukaryota</taxon>
        <taxon>Fungi</taxon>
        <taxon>Dikarya</taxon>
        <taxon>Basidiomycota</taxon>
        <taxon>Agaricomycotina</taxon>
        <taxon>Agaricomycetes</taxon>
        <taxon>Agaricomycetidae</taxon>
        <taxon>Boletales</taxon>
        <taxon>Coniophorineae</taxon>
        <taxon>Coniophoraceae</taxon>
        <taxon>Coniophora</taxon>
    </lineage>
</organism>
<dbReference type="Gene3D" id="1.20.970.30">
    <property type="entry name" value="eIF4G, eIF4E-binding domain"/>
    <property type="match status" value="1"/>
</dbReference>
<dbReference type="GeneID" id="19201744"/>
<dbReference type="Pfam" id="PF12152">
    <property type="entry name" value="eIF_4G1"/>
    <property type="match status" value="1"/>
</dbReference>
<keyword evidence="4" id="KW-0396">Initiation factor</keyword>
<dbReference type="SUPFAM" id="SSF48371">
    <property type="entry name" value="ARM repeat"/>
    <property type="match status" value="1"/>
</dbReference>
<dbReference type="InterPro" id="IPR036211">
    <property type="entry name" value="eIF4G_eIF4E-bd_sf"/>
</dbReference>
<evidence type="ECO:0000256" key="1">
    <source>
        <dbReference type="ARBA" id="ARBA00004496"/>
    </source>
</evidence>
<dbReference type="SMART" id="SM00543">
    <property type="entry name" value="MIF4G"/>
    <property type="match status" value="1"/>
</dbReference>
<keyword evidence="3" id="KW-0963">Cytoplasm</keyword>
<dbReference type="GO" id="GO:0003743">
    <property type="term" value="F:translation initiation factor activity"/>
    <property type="evidence" value="ECO:0007669"/>
    <property type="project" value="UniProtKB-KW"/>
</dbReference>
<dbReference type="EMBL" id="JH711575">
    <property type="protein sequence ID" value="EIW83901.1"/>
    <property type="molecule type" value="Genomic_DNA"/>
</dbReference>
<comment type="caution">
    <text evidence="10">The sequence shown here is derived from an EMBL/GenBank/DDBJ whole genome shotgun (WGS) entry which is preliminary data.</text>
</comment>
<evidence type="ECO:0000313" key="11">
    <source>
        <dbReference type="Proteomes" id="UP000053558"/>
    </source>
</evidence>
<feature type="domain" description="MIF4G" evidence="9">
    <location>
        <begin position="249"/>
        <end position="506"/>
    </location>
</feature>
<evidence type="ECO:0000256" key="3">
    <source>
        <dbReference type="ARBA" id="ARBA00022490"/>
    </source>
</evidence>
<evidence type="ECO:0000259" key="9">
    <source>
        <dbReference type="SMART" id="SM00543"/>
    </source>
</evidence>
<dbReference type="OrthoDB" id="514777at2759"/>
<evidence type="ECO:0000256" key="4">
    <source>
        <dbReference type="ARBA" id="ARBA00022540"/>
    </source>
</evidence>
<keyword evidence="11" id="KW-1185">Reference proteome</keyword>
<dbReference type="Proteomes" id="UP000053558">
    <property type="component" value="Unassembled WGS sequence"/>
</dbReference>
<reference evidence="11" key="1">
    <citation type="journal article" date="2012" name="Science">
        <title>The Paleozoic origin of enzymatic lignin decomposition reconstructed from 31 fungal genomes.</title>
        <authorList>
            <person name="Floudas D."/>
            <person name="Binder M."/>
            <person name="Riley R."/>
            <person name="Barry K."/>
            <person name="Blanchette R.A."/>
            <person name="Henrissat B."/>
            <person name="Martinez A.T."/>
            <person name="Otillar R."/>
            <person name="Spatafora J.W."/>
            <person name="Yadav J.S."/>
            <person name="Aerts A."/>
            <person name="Benoit I."/>
            <person name="Boyd A."/>
            <person name="Carlson A."/>
            <person name="Copeland A."/>
            <person name="Coutinho P.M."/>
            <person name="de Vries R.P."/>
            <person name="Ferreira P."/>
            <person name="Findley K."/>
            <person name="Foster B."/>
            <person name="Gaskell J."/>
            <person name="Glotzer D."/>
            <person name="Gorecki P."/>
            <person name="Heitman J."/>
            <person name="Hesse C."/>
            <person name="Hori C."/>
            <person name="Igarashi K."/>
            <person name="Jurgens J.A."/>
            <person name="Kallen N."/>
            <person name="Kersten P."/>
            <person name="Kohler A."/>
            <person name="Kuees U."/>
            <person name="Kumar T.K.A."/>
            <person name="Kuo A."/>
            <person name="LaButti K."/>
            <person name="Larrondo L.F."/>
            <person name="Lindquist E."/>
            <person name="Ling A."/>
            <person name="Lombard V."/>
            <person name="Lucas S."/>
            <person name="Lundell T."/>
            <person name="Martin R."/>
            <person name="McLaughlin D.J."/>
            <person name="Morgenstern I."/>
            <person name="Morin E."/>
            <person name="Murat C."/>
            <person name="Nagy L.G."/>
            <person name="Nolan M."/>
            <person name="Ohm R.A."/>
            <person name="Patyshakuliyeva A."/>
            <person name="Rokas A."/>
            <person name="Ruiz-Duenas F.J."/>
            <person name="Sabat G."/>
            <person name="Salamov A."/>
            <person name="Samejima M."/>
            <person name="Schmutz J."/>
            <person name="Slot J.C."/>
            <person name="St John F."/>
            <person name="Stenlid J."/>
            <person name="Sun H."/>
            <person name="Sun S."/>
            <person name="Syed K."/>
            <person name="Tsang A."/>
            <person name="Wiebenga A."/>
            <person name="Young D."/>
            <person name="Pisabarro A."/>
            <person name="Eastwood D.C."/>
            <person name="Martin F."/>
            <person name="Cullen D."/>
            <person name="Grigoriev I.V."/>
            <person name="Hibbett D.S."/>
        </authorList>
    </citation>
    <scope>NUCLEOTIDE SEQUENCE [LARGE SCALE GENOMIC DNA]</scope>
    <source>
        <strain evidence="11">RWD-64-598 SS2</strain>
    </source>
</reference>
<feature type="region of interest" description="Disordered" evidence="8">
    <location>
        <begin position="559"/>
        <end position="653"/>
    </location>
</feature>
<evidence type="ECO:0000256" key="7">
    <source>
        <dbReference type="ARBA" id="ARBA00022917"/>
    </source>
</evidence>
<comment type="subcellular location">
    <subcellularLocation>
        <location evidence="1">Cytoplasm</location>
    </subcellularLocation>
</comment>
<dbReference type="GO" id="GO:0010494">
    <property type="term" value="C:cytoplasmic stress granule"/>
    <property type="evidence" value="ECO:0007669"/>
    <property type="project" value="UniProtKB-ARBA"/>
</dbReference>
<comment type="similarity">
    <text evidence="2">Belongs to the eukaryotic initiation factor 4G family.</text>
</comment>
<dbReference type="PANTHER" id="PTHR23253">
    <property type="entry name" value="EUKARYOTIC TRANSLATION INITIATION FACTOR 4 GAMMA"/>
    <property type="match status" value="1"/>
</dbReference>
<dbReference type="OMA" id="CKLMITI"/>
<dbReference type="InterPro" id="IPR003890">
    <property type="entry name" value="MIF4G-like_typ-3"/>
</dbReference>
<dbReference type="Pfam" id="PF02854">
    <property type="entry name" value="MIF4G"/>
    <property type="match status" value="1"/>
</dbReference>
<evidence type="ECO:0000256" key="8">
    <source>
        <dbReference type="SAM" id="MobiDB-lite"/>
    </source>
</evidence>
<dbReference type="SUPFAM" id="SSF101489">
    <property type="entry name" value="Eukaryotic initiation factor 4f subunit eIF4g, eIF4e-binding domain"/>
    <property type="match status" value="1"/>
</dbReference>
<feature type="region of interest" description="Disordered" evidence="8">
    <location>
        <begin position="162"/>
        <end position="205"/>
    </location>
</feature>
<feature type="compositionally biased region" description="Basic residues" evidence="8">
    <location>
        <begin position="173"/>
        <end position="183"/>
    </location>
</feature>
<keyword evidence="6" id="KW-0694">RNA-binding</keyword>
<sequence>MYSALDLALGRKDSKDTPNPFTSALATARFIENLNGMEYPEGIKGPKVELNTNMPVGKFRYDRDFLFQFMKVCTEKPERLAPLEGLGIDPAEWQSHIMYHGRGGRGSRHSSGVMAPSGSRPNPVGVGIGFAKPGFAGPFAGMGNFSTPSSKLTSEERFQQLRSASVGTGPGHPSKRTRNKRGEKRGNQNRAPNPQQDGSASGASDATALADLKPIAEVEISVPRWIASSAGPAVRQGAAVDMDSPEMVDRKVRALLNKLTMQNFDSISDQIIAWANKSEKEKDARTLVHVTRLVFERVKVEAAWNSLHARLCRKMLEQISKDVWDDGIKDSEGKPIAGGQLFRKYLLNRCQKELESCWGPRKTAAAAVSGTKATDGREIKAMNEKEGATDRSHLSWNELYTAQKARQQGLGLIKFLGELFKLQMLTERIMHEYVKKLLGNVENPKEDEIEGLCQLLTTVGQILDTPKAKAHMDVYFQRMKELARNGKVNLRVQFVLMDVIELRERKWASRKAVARGFNHDTGHLGGCSAAGNGRPARPPPKVGDLSQFAKVSKQQPLQTFGPSSVFKKNTAKQETNLRTSSSSNMFRMLSQNSDPSEAATKEASSRPSRNLPVNIGTDGAPEPRKKVQLLPRVKQSIPVVTEDESETTAKGPL</sequence>
<keyword evidence="7" id="KW-0648">Protein biosynthesis</keyword>
<protein>
    <submittedName>
        <fullName evidence="10">ARM repeat-containing protein</fullName>
    </submittedName>
</protein>
<name>A0A5M3MZ62_CONPW</name>
<evidence type="ECO:0000256" key="5">
    <source>
        <dbReference type="ARBA" id="ARBA00022553"/>
    </source>
</evidence>
<dbReference type="RefSeq" id="XP_007765758.1">
    <property type="nucleotide sequence ID" value="XM_007767568.1"/>
</dbReference>
<dbReference type="InterPro" id="IPR016024">
    <property type="entry name" value="ARM-type_fold"/>
</dbReference>
<dbReference type="KEGG" id="cput:CONPUDRAFT_142415"/>
<feature type="compositionally biased region" description="Polar residues" evidence="8">
    <location>
        <begin position="572"/>
        <end position="595"/>
    </location>
</feature>
<dbReference type="FunFam" id="1.25.40.180:FF:000020">
    <property type="entry name" value="Eukaryotic translation initiation factor subunit"/>
    <property type="match status" value="1"/>
</dbReference>
<evidence type="ECO:0000256" key="2">
    <source>
        <dbReference type="ARBA" id="ARBA00005775"/>
    </source>
</evidence>
<accession>A0A5M3MZ62</accession>
<dbReference type="GO" id="GO:0003729">
    <property type="term" value="F:mRNA binding"/>
    <property type="evidence" value="ECO:0007669"/>
    <property type="project" value="TreeGrafter"/>
</dbReference>